<dbReference type="Pfam" id="PF13614">
    <property type="entry name" value="AAA_31"/>
    <property type="match status" value="1"/>
</dbReference>
<feature type="transmembrane region" description="Helical" evidence="10">
    <location>
        <begin position="29"/>
        <end position="48"/>
    </location>
</feature>
<keyword evidence="4" id="KW-0547">Nucleotide-binding</keyword>
<comment type="catalytic activity">
    <reaction evidence="8">
        <text>L-tyrosyl-[protein] + ATP = O-phospho-L-tyrosyl-[protein] + ADP + H(+)</text>
        <dbReference type="Rhea" id="RHEA:10596"/>
        <dbReference type="Rhea" id="RHEA-COMP:10136"/>
        <dbReference type="Rhea" id="RHEA-COMP:20101"/>
        <dbReference type="ChEBI" id="CHEBI:15378"/>
        <dbReference type="ChEBI" id="CHEBI:30616"/>
        <dbReference type="ChEBI" id="CHEBI:46858"/>
        <dbReference type="ChEBI" id="CHEBI:61978"/>
        <dbReference type="ChEBI" id="CHEBI:456216"/>
        <dbReference type="EC" id="2.7.10.2"/>
    </reaction>
</comment>
<dbReference type="SUPFAM" id="SSF52540">
    <property type="entry name" value="P-loop containing nucleoside triphosphate hydrolases"/>
    <property type="match status" value="1"/>
</dbReference>
<dbReference type="RefSeq" id="WP_183617166.1">
    <property type="nucleotide sequence ID" value="NZ_JACIDY010000005.1"/>
</dbReference>
<evidence type="ECO:0000256" key="10">
    <source>
        <dbReference type="SAM" id="Phobius"/>
    </source>
</evidence>
<dbReference type="GO" id="GO:0005524">
    <property type="term" value="F:ATP binding"/>
    <property type="evidence" value="ECO:0007669"/>
    <property type="project" value="UniProtKB-KW"/>
</dbReference>
<evidence type="ECO:0000256" key="9">
    <source>
        <dbReference type="SAM" id="Coils"/>
    </source>
</evidence>
<dbReference type="Pfam" id="PF13807">
    <property type="entry name" value="GNVR"/>
    <property type="match status" value="1"/>
</dbReference>
<keyword evidence="7" id="KW-0829">Tyrosine-protein kinase</keyword>
<dbReference type="AlphaFoldDB" id="A0A7W6C4Y5"/>
<keyword evidence="9" id="KW-0175">Coiled coil</keyword>
<dbReference type="InterPro" id="IPR027417">
    <property type="entry name" value="P-loop_NTPase"/>
</dbReference>
<evidence type="ECO:0000256" key="6">
    <source>
        <dbReference type="ARBA" id="ARBA00022840"/>
    </source>
</evidence>
<feature type="domain" description="AAA" evidence="11">
    <location>
        <begin position="515"/>
        <end position="665"/>
    </location>
</feature>
<dbReference type="PANTHER" id="PTHR32309">
    <property type="entry name" value="TYROSINE-PROTEIN KINASE"/>
    <property type="match status" value="1"/>
</dbReference>
<comment type="similarity">
    <text evidence="1">Belongs to the CpsD/CapB family.</text>
</comment>
<dbReference type="GO" id="GO:0004715">
    <property type="term" value="F:non-membrane spanning protein tyrosine kinase activity"/>
    <property type="evidence" value="ECO:0007669"/>
    <property type="project" value="UniProtKB-EC"/>
</dbReference>
<protein>
    <recommendedName>
        <fullName evidence="2">non-specific protein-tyrosine kinase</fullName>
        <ecNumber evidence="2">2.7.10.2</ecNumber>
    </recommendedName>
</protein>
<comment type="caution">
    <text evidence="13">The sequence shown here is derived from an EMBL/GenBank/DDBJ whole genome shotgun (WGS) entry which is preliminary data.</text>
</comment>
<reference evidence="13 14" key="1">
    <citation type="submission" date="2020-08" db="EMBL/GenBank/DDBJ databases">
        <title>Genomic Encyclopedia of Type Strains, Phase IV (KMG-IV): sequencing the most valuable type-strain genomes for metagenomic binning, comparative biology and taxonomic classification.</title>
        <authorList>
            <person name="Goeker M."/>
        </authorList>
    </citation>
    <scope>NUCLEOTIDE SEQUENCE [LARGE SCALE GENOMIC DNA]</scope>
    <source>
        <strain evidence="13 14">DSM 27568</strain>
    </source>
</reference>
<dbReference type="CDD" id="cd05387">
    <property type="entry name" value="BY-kinase"/>
    <property type="match status" value="1"/>
</dbReference>
<evidence type="ECO:0000259" key="12">
    <source>
        <dbReference type="Pfam" id="PF13807"/>
    </source>
</evidence>
<evidence type="ECO:0000259" key="11">
    <source>
        <dbReference type="Pfam" id="PF13614"/>
    </source>
</evidence>
<evidence type="ECO:0000256" key="1">
    <source>
        <dbReference type="ARBA" id="ARBA00007316"/>
    </source>
</evidence>
<dbReference type="EMBL" id="JACIDY010000005">
    <property type="protein sequence ID" value="MBB3940555.1"/>
    <property type="molecule type" value="Genomic_DNA"/>
</dbReference>
<dbReference type="InterPro" id="IPR050445">
    <property type="entry name" value="Bact_polysacc_biosynth/exp"/>
</dbReference>
<evidence type="ECO:0000256" key="7">
    <source>
        <dbReference type="ARBA" id="ARBA00023137"/>
    </source>
</evidence>
<keyword evidence="10" id="KW-1133">Transmembrane helix</keyword>
<keyword evidence="10" id="KW-0812">Transmembrane</keyword>
<dbReference type="EC" id="2.7.10.2" evidence="2"/>
<evidence type="ECO:0000256" key="5">
    <source>
        <dbReference type="ARBA" id="ARBA00022777"/>
    </source>
</evidence>
<dbReference type="InterPro" id="IPR005702">
    <property type="entry name" value="Wzc-like_C"/>
</dbReference>
<dbReference type="NCBIfam" id="TIGR01007">
    <property type="entry name" value="eps_fam"/>
    <property type="match status" value="1"/>
</dbReference>
<evidence type="ECO:0000313" key="13">
    <source>
        <dbReference type="EMBL" id="MBB3940555.1"/>
    </source>
</evidence>
<dbReference type="Gene3D" id="3.40.50.300">
    <property type="entry name" value="P-loop containing nucleotide triphosphate hydrolases"/>
    <property type="match status" value="1"/>
</dbReference>
<evidence type="ECO:0000256" key="3">
    <source>
        <dbReference type="ARBA" id="ARBA00022679"/>
    </source>
</evidence>
<dbReference type="InterPro" id="IPR025669">
    <property type="entry name" value="AAA_dom"/>
</dbReference>
<evidence type="ECO:0000313" key="14">
    <source>
        <dbReference type="Proteomes" id="UP000561459"/>
    </source>
</evidence>
<dbReference type="InterPro" id="IPR032807">
    <property type="entry name" value="GNVR"/>
</dbReference>
<evidence type="ECO:0000256" key="8">
    <source>
        <dbReference type="ARBA" id="ARBA00051245"/>
    </source>
</evidence>
<organism evidence="13 14">
    <name type="scientific">Novosphingobium fluoreni</name>
    <dbReference type="NCBI Taxonomy" id="1391222"/>
    <lineage>
        <taxon>Bacteria</taxon>
        <taxon>Pseudomonadati</taxon>
        <taxon>Pseudomonadota</taxon>
        <taxon>Alphaproteobacteria</taxon>
        <taxon>Sphingomonadales</taxon>
        <taxon>Sphingomonadaceae</taxon>
        <taxon>Novosphingobium</taxon>
    </lineage>
</organism>
<dbReference type="Proteomes" id="UP000561459">
    <property type="component" value="Unassembled WGS sequence"/>
</dbReference>
<dbReference type="PANTHER" id="PTHR32309:SF13">
    <property type="entry name" value="FERRIC ENTEROBACTIN TRANSPORT PROTEIN FEPE"/>
    <property type="match status" value="1"/>
</dbReference>
<keyword evidence="5" id="KW-0418">Kinase</keyword>
<accession>A0A7W6C4Y5</accession>
<keyword evidence="14" id="KW-1185">Reference proteome</keyword>
<keyword evidence="10" id="KW-0472">Membrane</keyword>
<evidence type="ECO:0000256" key="4">
    <source>
        <dbReference type="ARBA" id="ARBA00022741"/>
    </source>
</evidence>
<keyword evidence="3" id="KW-0808">Transferase</keyword>
<feature type="coiled-coil region" evidence="9">
    <location>
        <begin position="248"/>
        <end position="334"/>
    </location>
</feature>
<name>A0A7W6C4Y5_9SPHN</name>
<dbReference type="GO" id="GO:0005886">
    <property type="term" value="C:plasma membrane"/>
    <property type="evidence" value="ECO:0007669"/>
    <property type="project" value="TreeGrafter"/>
</dbReference>
<feature type="domain" description="Tyrosine-protein kinase G-rich" evidence="12">
    <location>
        <begin position="376"/>
        <end position="449"/>
    </location>
</feature>
<proteinExistence type="inferred from homology"/>
<sequence>MKVSTNVANYEARLSDVLRTARDVVRRRLLTLLIVAGLVTVVGVFLTLRITPVYTGVARVQIDPTRNPLRSANEAQAQLASEAIETEVSVANSIAVARTVVQRLSLDKDPEFTEGLDEAIAKGKLSRAGRFDAVVNKVREQVSVSREKLTYIIAVRFTSPDASKAARVANAFATAYLDAKVGSSIGTAERQFAFFQKRLDELGREAREADAKVAQYRSQYGILSGGGEQNQRQQTIIDQQISPLAIQLAQADAQAAKARADLAAAQAQVRSGRIDTVSDVLNSTTIQDLRSQRAQVLRALGEIEDRYGPRHPETARVRDQLSQLDRQLREESARVIRSLQSQASSSAAMSGSLRSDMNALEGKQVDSVRASVIADSLQREADSAHAAYDRLAQQVSETRQASQNSIAQAKIVDAADAPQAPSWPNRPLLILLSMLVGVGAGIAVITVQELMVSGMRSVEDVEGELGVPLLGAIPAMRKVARPADLLIEKPTSQFAEALRNARASIMGVKSDTKPRVIALTSAMPSEGKTTTALALARTMAMNGQRTIILDVDVRRAQLRQILGTPAVAAGTVEVLTGDAPLEQAIEASGLENLDQIVVNKPYFSSENLFGNDVMPNILEELAAKYDVIVLDLPPLLGLADGRFLAALADAVVMVIKWDATPQHAVSSAMNSLRADGSNVIGAIYTMVDQSSESVGAYYYYSKKYSAYYNQPTS</sequence>
<evidence type="ECO:0000256" key="2">
    <source>
        <dbReference type="ARBA" id="ARBA00011903"/>
    </source>
</evidence>
<gene>
    <name evidence="13" type="ORF">GGR39_002212</name>
</gene>
<keyword evidence="6" id="KW-0067">ATP-binding</keyword>